<dbReference type="STRING" id="989403.SAMN05421798_103148"/>
<comment type="caution">
    <text evidence="2">The sequence shown here is derived from an EMBL/GenBank/DDBJ whole genome shotgun (WGS) entry which is preliminary data.</text>
</comment>
<accession>A0A166B8W5</accession>
<dbReference type="InterPro" id="IPR010607">
    <property type="entry name" value="DUF1194"/>
</dbReference>
<evidence type="ECO:0000259" key="1">
    <source>
        <dbReference type="PROSITE" id="PS50234"/>
    </source>
</evidence>
<protein>
    <recommendedName>
        <fullName evidence="1">VWFA domain-containing protein</fullName>
    </recommendedName>
</protein>
<evidence type="ECO:0000313" key="2">
    <source>
        <dbReference type="EMBL" id="KZL22027.1"/>
    </source>
</evidence>
<sequence length="274" mass="29623">MRPMCTHPLTAIAGAVALGGFLLATPLLAKPTAHASLNFDMSKEVDLELVLAVDISQSMDPEEQRVQRDGYVAALTSSEVLDAIKYGPIGRIAVAYMEWGGKDEHFVVADWTVISDESSAGKFADKIAEAPLRRVQRTSISSALTQAVNLVTANEYNGIRRVIDISGDGPNNQGSAVTEARDAAIAQGVTVNGLPLMLKEETISWQSMLHLDHYYEDCVIGGPGAFSIPVRSKQGFSDAIRMKLVLEIAGLVTETPKFIRAKSRRDAIMCSLFD</sequence>
<name>A0A166B8W5_9HYPH</name>
<evidence type="ECO:0000313" key="3">
    <source>
        <dbReference type="Proteomes" id="UP000076577"/>
    </source>
</evidence>
<reference evidence="2 3" key="1">
    <citation type="journal article" date="2016" name="Front. Microbiol.">
        <title>Comparative Genomic Analysis Reveals a Diverse Repertoire of Genes Involved in Prokaryote-Eukaryote Interactions within the Pseudovibrio Genus.</title>
        <authorList>
            <person name="Romano S."/>
            <person name="Fernandez-Guerra A."/>
            <person name="Reen F.J."/>
            <person name="Glockner F.O."/>
            <person name="Crowley S.P."/>
            <person name="O'Sullivan O."/>
            <person name="Cotter P.D."/>
            <person name="Adams C."/>
            <person name="Dobson A.D."/>
            <person name="O'Gara F."/>
        </authorList>
    </citation>
    <scope>NUCLEOTIDE SEQUENCE [LARGE SCALE GENOMIC DNA]</scope>
    <source>
        <strain evidence="2 3">Ad2</strain>
    </source>
</reference>
<dbReference type="InterPro" id="IPR002035">
    <property type="entry name" value="VWF_A"/>
</dbReference>
<keyword evidence="3" id="KW-1185">Reference proteome</keyword>
<dbReference type="InterPro" id="IPR036465">
    <property type="entry name" value="vWFA_dom_sf"/>
</dbReference>
<gene>
    <name evidence="2" type="ORF">PsAD2_00052</name>
</gene>
<dbReference type="SUPFAM" id="SSF53300">
    <property type="entry name" value="vWA-like"/>
    <property type="match status" value="1"/>
</dbReference>
<dbReference type="Gene3D" id="3.40.50.410">
    <property type="entry name" value="von Willebrand factor, type A domain"/>
    <property type="match status" value="1"/>
</dbReference>
<dbReference type="EMBL" id="LMCB01000001">
    <property type="protein sequence ID" value="KZL22027.1"/>
    <property type="molecule type" value="Genomic_DNA"/>
</dbReference>
<dbReference type="PROSITE" id="PS50234">
    <property type="entry name" value="VWFA"/>
    <property type="match status" value="1"/>
</dbReference>
<dbReference type="Pfam" id="PF06707">
    <property type="entry name" value="DUF1194"/>
    <property type="match status" value="1"/>
</dbReference>
<organism evidence="2 3">
    <name type="scientific">Pseudovibrio axinellae</name>
    <dbReference type="NCBI Taxonomy" id="989403"/>
    <lineage>
        <taxon>Bacteria</taxon>
        <taxon>Pseudomonadati</taxon>
        <taxon>Pseudomonadota</taxon>
        <taxon>Alphaproteobacteria</taxon>
        <taxon>Hyphomicrobiales</taxon>
        <taxon>Stappiaceae</taxon>
        <taxon>Pseudovibrio</taxon>
    </lineage>
</organism>
<feature type="domain" description="VWFA" evidence="1">
    <location>
        <begin position="48"/>
        <end position="191"/>
    </location>
</feature>
<dbReference type="Proteomes" id="UP000076577">
    <property type="component" value="Unassembled WGS sequence"/>
</dbReference>
<dbReference type="AlphaFoldDB" id="A0A166B8W5"/>
<dbReference type="PATRIC" id="fig|989403.3.peg.54"/>
<proteinExistence type="predicted"/>